<dbReference type="RefSeq" id="WP_094865206.1">
    <property type="nucleotide sequence ID" value="NZ_NKYE01000018.1"/>
</dbReference>
<protein>
    <submittedName>
        <fullName evidence="1">Uncharacterized protein</fullName>
    </submittedName>
</protein>
<reference evidence="1 2" key="1">
    <citation type="submission" date="2017-07" db="EMBL/GenBank/DDBJ databases">
        <title>Amycolatopsis antarcticus sp. nov., isolated from the surface of an Antarcticus brown macroalga.</title>
        <authorList>
            <person name="Wang J."/>
            <person name="Leiva S."/>
            <person name="Huang J."/>
            <person name="Huang Y."/>
        </authorList>
    </citation>
    <scope>NUCLEOTIDE SEQUENCE [LARGE SCALE GENOMIC DNA]</scope>
    <source>
        <strain evidence="1 2">AU-G6</strain>
    </source>
</reference>
<gene>
    <name evidence="1" type="ORF">CFN78_24065</name>
</gene>
<organism evidence="1 2">
    <name type="scientific">Amycolatopsis antarctica</name>
    <dbReference type="NCBI Taxonomy" id="1854586"/>
    <lineage>
        <taxon>Bacteria</taxon>
        <taxon>Bacillati</taxon>
        <taxon>Actinomycetota</taxon>
        <taxon>Actinomycetes</taxon>
        <taxon>Pseudonocardiales</taxon>
        <taxon>Pseudonocardiaceae</taxon>
        <taxon>Amycolatopsis</taxon>
    </lineage>
</organism>
<dbReference type="InParanoid" id="A0A263CX68"/>
<keyword evidence="2" id="KW-1185">Reference proteome</keyword>
<accession>A0A263CX68</accession>
<sequence>MHDKSHRVRRLGSIAIDDLDPAMFAGDGEPRDTANRDDIIHDNTRKAGFAATAINAYAAQVGHGYETFHALMGDFLADLHHLADALDIDLAAAISDGQDDYLAEIGPDR</sequence>
<dbReference type="OrthoDB" id="3695011at2"/>
<evidence type="ECO:0000313" key="2">
    <source>
        <dbReference type="Proteomes" id="UP000242444"/>
    </source>
</evidence>
<proteinExistence type="predicted"/>
<dbReference type="AlphaFoldDB" id="A0A263CX68"/>
<dbReference type="Proteomes" id="UP000242444">
    <property type="component" value="Unassembled WGS sequence"/>
</dbReference>
<name>A0A263CX68_9PSEU</name>
<evidence type="ECO:0000313" key="1">
    <source>
        <dbReference type="EMBL" id="OZM70743.1"/>
    </source>
</evidence>
<dbReference type="EMBL" id="NKYE01000018">
    <property type="protein sequence ID" value="OZM70743.1"/>
    <property type="molecule type" value="Genomic_DNA"/>
</dbReference>
<comment type="caution">
    <text evidence="1">The sequence shown here is derived from an EMBL/GenBank/DDBJ whole genome shotgun (WGS) entry which is preliminary data.</text>
</comment>